<accession>A0ABV5ZE45</accession>
<evidence type="ECO:0000256" key="4">
    <source>
        <dbReference type="ARBA" id="ARBA00022989"/>
    </source>
</evidence>
<gene>
    <name evidence="7" type="ORF">ACFFLH_08160</name>
</gene>
<comment type="subcellular location">
    <subcellularLocation>
        <location evidence="6">Cell membrane</location>
        <topology evidence="6">Multi-pass membrane protein</topology>
    </subcellularLocation>
    <subcellularLocation>
        <location evidence="1">Membrane</location>
        <topology evidence="1">Multi-pass membrane protein</topology>
    </subcellularLocation>
</comment>
<dbReference type="Proteomes" id="UP001589628">
    <property type="component" value="Unassembled WGS sequence"/>
</dbReference>
<dbReference type="RefSeq" id="WP_027311837.1">
    <property type="nucleotide sequence ID" value="NZ_JBHLZN010000002.1"/>
</dbReference>
<evidence type="ECO:0000256" key="5">
    <source>
        <dbReference type="ARBA" id="ARBA00023136"/>
    </source>
</evidence>
<keyword evidence="5 6" id="KW-0472">Membrane</keyword>
<protein>
    <recommendedName>
        <fullName evidence="6">Probable membrane transporter protein</fullName>
    </recommendedName>
</protein>
<evidence type="ECO:0000313" key="8">
    <source>
        <dbReference type="Proteomes" id="UP001589628"/>
    </source>
</evidence>
<feature type="transmembrane region" description="Helical" evidence="6">
    <location>
        <begin position="208"/>
        <end position="229"/>
    </location>
</feature>
<name>A0ABV5ZE45_9GAMM</name>
<feature type="transmembrane region" description="Helical" evidence="6">
    <location>
        <begin position="76"/>
        <end position="95"/>
    </location>
</feature>
<comment type="similarity">
    <text evidence="2 6">Belongs to the 4-toluene sulfonate uptake permease (TSUP) (TC 2.A.102) family.</text>
</comment>
<dbReference type="InterPro" id="IPR002781">
    <property type="entry name" value="TM_pro_TauE-like"/>
</dbReference>
<reference evidence="7 8" key="1">
    <citation type="submission" date="2024-09" db="EMBL/GenBank/DDBJ databases">
        <authorList>
            <person name="Sun Q."/>
            <person name="Mori K."/>
        </authorList>
    </citation>
    <scope>NUCLEOTIDE SEQUENCE [LARGE SCALE GENOMIC DNA]</scope>
    <source>
        <strain evidence="7 8">ATCC 51285</strain>
    </source>
</reference>
<feature type="transmembrane region" description="Helical" evidence="6">
    <location>
        <begin position="6"/>
        <end position="34"/>
    </location>
</feature>
<evidence type="ECO:0000256" key="1">
    <source>
        <dbReference type="ARBA" id="ARBA00004141"/>
    </source>
</evidence>
<keyword evidence="6" id="KW-1003">Cell membrane</keyword>
<evidence type="ECO:0000256" key="3">
    <source>
        <dbReference type="ARBA" id="ARBA00022692"/>
    </source>
</evidence>
<comment type="caution">
    <text evidence="7">The sequence shown here is derived from an EMBL/GenBank/DDBJ whole genome shotgun (WGS) entry which is preliminary data.</text>
</comment>
<feature type="transmembrane region" description="Helical" evidence="6">
    <location>
        <begin position="46"/>
        <end position="64"/>
    </location>
</feature>
<dbReference type="PANTHER" id="PTHR43483:SF3">
    <property type="entry name" value="MEMBRANE TRANSPORTER PROTEIN HI_0806-RELATED"/>
    <property type="match status" value="1"/>
</dbReference>
<evidence type="ECO:0000256" key="6">
    <source>
        <dbReference type="RuleBase" id="RU363041"/>
    </source>
</evidence>
<evidence type="ECO:0000256" key="2">
    <source>
        <dbReference type="ARBA" id="ARBA00009142"/>
    </source>
</evidence>
<dbReference type="EMBL" id="JBHLZN010000002">
    <property type="protein sequence ID" value="MFB9886379.1"/>
    <property type="molecule type" value="Genomic_DNA"/>
</dbReference>
<organism evidence="7 8">
    <name type="scientific">Balneatrix alpica</name>
    <dbReference type="NCBI Taxonomy" id="75684"/>
    <lineage>
        <taxon>Bacteria</taxon>
        <taxon>Pseudomonadati</taxon>
        <taxon>Pseudomonadota</taxon>
        <taxon>Gammaproteobacteria</taxon>
        <taxon>Oceanospirillales</taxon>
        <taxon>Balneatrichaceae</taxon>
        <taxon>Balneatrix</taxon>
    </lineage>
</organism>
<keyword evidence="8" id="KW-1185">Reference proteome</keyword>
<evidence type="ECO:0000313" key="7">
    <source>
        <dbReference type="EMBL" id="MFB9886379.1"/>
    </source>
</evidence>
<feature type="transmembrane region" description="Helical" evidence="6">
    <location>
        <begin position="176"/>
        <end position="196"/>
    </location>
</feature>
<dbReference type="PANTHER" id="PTHR43483">
    <property type="entry name" value="MEMBRANE TRANSPORTER PROTEIN HI_0806-RELATED"/>
    <property type="match status" value="1"/>
</dbReference>
<dbReference type="Pfam" id="PF01925">
    <property type="entry name" value="TauE"/>
    <property type="match status" value="1"/>
</dbReference>
<keyword evidence="3 6" id="KW-0812">Transmembrane</keyword>
<proteinExistence type="inferred from homology"/>
<feature type="transmembrane region" description="Helical" evidence="6">
    <location>
        <begin position="146"/>
        <end position="169"/>
    </location>
</feature>
<sequence>MTVLLLYLVLGACAGVLAGLFGIGGGLIIVPALVFTFSAQGVSPDVLTHLAVGTSLATIVVTSLSSVRAHHQRGAVLWPVFTPMALGIALGSIIGVKTAGALTGEHLQKVIGVFALIVAAQMGFGLKPKPSRTLPGQGGLGAAGTGIGWASAIFGIGGGSLSVPFLSWCNVSMQQAVGTSAALGFPIAIFGALANIEQGWQHPALPEWSLGFIYLPALFGIVLTSALFAKVGARLAHQLPAATLKKGFACLLLVIGLKFLF</sequence>
<keyword evidence="4 6" id="KW-1133">Transmembrane helix</keyword>